<reference evidence="1 2" key="1">
    <citation type="submission" date="2016-03" db="EMBL/GenBank/DDBJ databases">
        <authorList>
            <person name="Ploux O."/>
        </authorList>
    </citation>
    <scope>NUCLEOTIDE SEQUENCE [LARGE SCALE GENOMIC DNA]</scope>
    <source>
        <strain evidence="1 2">UAMH 11012</strain>
    </source>
</reference>
<protein>
    <submittedName>
        <fullName evidence="1">Uncharacterized protein</fullName>
    </submittedName>
</protein>
<dbReference type="OrthoDB" id="3257981at2759"/>
<evidence type="ECO:0000313" key="1">
    <source>
        <dbReference type="EMBL" id="CZR58032.1"/>
    </source>
</evidence>
<organism evidence="1 2">
    <name type="scientific">Phialocephala subalpina</name>
    <dbReference type="NCBI Taxonomy" id="576137"/>
    <lineage>
        <taxon>Eukaryota</taxon>
        <taxon>Fungi</taxon>
        <taxon>Dikarya</taxon>
        <taxon>Ascomycota</taxon>
        <taxon>Pezizomycotina</taxon>
        <taxon>Leotiomycetes</taxon>
        <taxon>Helotiales</taxon>
        <taxon>Mollisiaceae</taxon>
        <taxon>Phialocephala</taxon>
        <taxon>Phialocephala fortinii species complex</taxon>
    </lineage>
</organism>
<sequence>MSNILSVTSPSLEYAQILTWIRQSHYIGNLWLEQNNDTGPYNYANQEIRPHAGLGDLISSFAAAFRNGDDHTEMVPQNGQTVVGALSQGGCQLLEDLDASGTVQFSATGEKCVEDDCLQGFYNMNYQVLPLKSGLATSDEIDCESLLLSTTSAGDVWYYSQAGLALEYEAVHWDIHDNPTDIDSIFAGIAAAAFMILGGGAAALPPPADVPAEAFTGVVGGLFGPGNCLTNRLNTGLQQFTAGLLSFTNVMFTTGDLSDLPPYVFDNDATYKPYYTTMLANFFAAGKFAGSSMNCSTIGGPLNLVLQQSLVGYMLASANVYILANAYDAGSDCDKAAGYSLVLADSGSSAEICYVLLVPGPGEDPNGVPNDDRSDSTEAIPADLITLMQSDYQINIPQLIQSSLSFQVGTNEYGASFDFSTAVVGSYSMNSLPPCFYNVPVLFLSPIGGNVGSTVLLACSIKIVQQL</sequence>
<dbReference type="EMBL" id="FJOG01000011">
    <property type="protein sequence ID" value="CZR58032.1"/>
    <property type="molecule type" value="Genomic_DNA"/>
</dbReference>
<name>A0A1L7WZ49_9HELO</name>
<dbReference type="STRING" id="576137.A0A1L7WZ49"/>
<proteinExistence type="predicted"/>
<dbReference type="AlphaFoldDB" id="A0A1L7WZ49"/>
<accession>A0A1L7WZ49</accession>
<evidence type="ECO:0000313" key="2">
    <source>
        <dbReference type="Proteomes" id="UP000184330"/>
    </source>
</evidence>
<keyword evidence="2" id="KW-1185">Reference proteome</keyword>
<dbReference type="Proteomes" id="UP000184330">
    <property type="component" value="Unassembled WGS sequence"/>
</dbReference>
<gene>
    <name evidence="1" type="ORF">PAC_07922</name>
</gene>